<dbReference type="PANTHER" id="PTHR44591">
    <property type="entry name" value="STRESS RESPONSE REGULATOR PROTEIN 1"/>
    <property type="match status" value="1"/>
</dbReference>
<feature type="domain" description="Response regulatory" evidence="3">
    <location>
        <begin position="30"/>
        <end position="149"/>
    </location>
</feature>
<keyword evidence="5" id="KW-1185">Reference proteome</keyword>
<dbReference type="Pfam" id="PF00072">
    <property type="entry name" value="Response_reg"/>
    <property type="match status" value="1"/>
</dbReference>
<protein>
    <submittedName>
        <fullName evidence="4">Response regulator</fullName>
    </submittedName>
</protein>
<evidence type="ECO:0000259" key="3">
    <source>
        <dbReference type="PROSITE" id="PS50110"/>
    </source>
</evidence>
<proteinExistence type="predicted"/>
<dbReference type="SUPFAM" id="SSF52172">
    <property type="entry name" value="CheY-like"/>
    <property type="match status" value="1"/>
</dbReference>
<dbReference type="EMBL" id="CP100390">
    <property type="protein sequence ID" value="UZE97421.1"/>
    <property type="molecule type" value="Genomic_DNA"/>
</dbReference>
<evidence type="ECO:0000256" key="2">
    <source>
        <dbReference type="PROSITE-ProRule" id="PRU00169"/>
    </source>
</evidence>
<dbReference type="Gene3D" id="3.30.70.270">
    <property type="match status" value="1"/>
</dbReference>
<dbReference type="Pfam" id="PF00990">
    <property type="entry name" value="GGDEF"/>
    <property type="match status" value="1"/>
</dbReference>
<dbReference type="SMART" id="SM00267">
    <property type="entry name" value="GGDEF"/>
    <property type="match status" value="1"/>
</dbReference>
<name>A0ABY6N5L1_9ALTE</name>
<dbReference type="NCBIfam" id="TIGR00254">
    <property type="entry name" value="GGDEF"/>
    <property type="match status" value="1"/>
</dbReference>
<dbReference type="InterPro" id="IPR050595">
    <property type="entry name" value="Bact_response_regulator"/>
</dbReference>
<evidence type="ECO:0000256" key="1">
    <source>
        <dbReference type="ARBA" id="ARBA00022553"/>
    </source>
</evidence>
<dbReference type="Proteomes" id="UP001163739">
    <property type="component" value="Chromosome"/>
</dbReference>
<feature type="modified residue" description="4-aspartylphosphate" evidence="2">
    <location>
        <position position="80"/>
    </location>
</feature>
<sequence length="348" mass="38960">MDITKITTPIENSSKDHLLDALNMPNLDLPILVVDDAKFSSTIIGKTLKLAGYRDIRFANSAAAALKMMEERPVSVLVADWLMPEMDGLQMAGRVRQFDEQINHYTYIILLTAKEGVEALSEAFDRGVDDFIYKSDMNKQLLPRIYAADRIVDLQNSLLIANQLLVDNNRELEAKNVIDLQTGLGNQRFAQQKLTGNLEHSESRGGATSYLLLGVKNWTQIKTNYSHTVQEEILLGISRRLRHLIRPLDTVCRVSESQFAVIASFGNIDHCTTSCYRRIHDGINLKAFKTTAGFVAVKAGTSVCAISSEQTPPKAQEVERSALNKLQYSYDTGTISIYRWKSTPQEMA</sequence>
<dbReference type="RefSeq" id="WP_265048895.1">
    <property type="nucleotide sequence ID" value="NZ_CP100390.1"/>
</dbReference>
<dbReference type="InterPro" id="IPR011006">
    <property type="entry name" value="CheY-like_superfamily"/>
</dbReference>
<evidence type="ECO:0000313" key="5">
    <source>
        <dbReference type="Proteomes" id="UP001163739"/>
    </source>
</evidence>
<dbReference type="SMART" id="SM00448">
    <property type="entry name" value="REC"/>
    <property type="match status" value="1"/>
</dbReference>
<dbReference type="PANTHER" id="PTHR44591:SF3">
    <property type="entry name" value="RESPONSE REGULATORY DOMAIN-CONTAINING PROTEIN"/>
    <property type="match status" value="1"/>
</dbReference>
<accession>A0ABY6N5L1</accession>
<dbReference type="InterPro" id="IPR029787">
    <property type="entry name" value="Nucleotide_cyclase"/>
</dbReference>
<dbReference type="PROSITE" id="PS50110">
    <property type="entry name" value="RESPONSE_REGULATORY"/>
    <property type="match status" value="1"/>
</dbReference>
<gene>
    <name evidence="4" type="ORF">NKI27_06645</name>
</gene>
<organism evidence="4 5">
    <name type="scientific">Alkalimarinus alittae</name>
    <dbReference type="NCBI Taxonomy" id="2961619"/>
    <lineage>
        <taxon>Bacteria</taxon>
        <taxon>Pseudomonadati</taxon>
        <taxon>Pseudomonadota</taxon>
        <taxon>Gammaproteobacteria</taxon>
        <taxon>Alteromonadales</taxon>
        <taxon>Alteromonadaceae</taxon>
        <taxon>Alkalimarinus</taxon>
    </lineage>
</organism>
<dbReference type="InterPro" id="IPR001789">
    <property type="entry name" value="Sig_transdc_resp-reg_receiver"/>
</dbReference>
<dbReference type="Gene3D" id="3.40.50.2300">
    <property type="match status" value="1"/>
</dbReference>
<keyword evidence="1 2" id="KW-0597">Phosphoprotein</keyword>
<dbReference type="SUPFAM" id="SSF55073">
    <property type="entry name" value="Nucleotide cyclase"/>
    <property type="match status" value="1"/>
</dbReference>
<evidence type="ECO:0000313" key="4">
    <source>
        <dbReference type="EMBL" id="UZE97421.1"/>
    </source>
</evidence>
<dbReference type="InterPro" id="IPR000160">
    <property type="entry name" value="GGDEF_dom"/>
</dbReference>
<dbReference type="InterPro" id="IPR043128">
    <property type="entry name" value="Rev_trsase/Diguanyl_cyclase"/>
</dbReference>
<reference evidence="4" key="1">
    <citation type="submission" date="2022-06" db="EMBL/GenBank/DDBJ databases">
        <title>Alkalimarinus sp. nov., isolated from gut of a Alitta virens.</title>
        <authorList>
            <person name="Yang A.I."/>
            <person name="Shin N.-R."/>
        </authorList>
    </citation>
    <scope>NUCLEOTIDE SEQUENCE</scope>
    <source>
        <strain evidence="4">A2M4</strain>
    </source>
</reference>